<dbReference type="InterPro" id="IPR008930">
    <property type="entry name" value="Terpenoid_cyclase/PrenylTrfase"/>
</dbReference>
<keyword evidence="8" id="KW-1185">Reference proteome</keyword>
<dbReference type="InterPro" id="IPR034741">
    <property type="entry name" value="Terpene_cyclase-like_1_C"/>
</dbReference>
<proteinExistence type="predicted"/>
<sequence>MPVSATWPLVAPTPDASSDFPRRSANYHPSIWGDHFIQYISESMEEGGSDLEQFQILKEEVRKMLVSPIENSFSLKLNFIDSVQRLGVSYHFESEIDEALNQIYDISTNNNIIMHDHLHHLALLFRLLRQQGYCISSSVFYKFKDETGNFNEKLVNDVQGLLSLYEASQLRIHGEEILDEAHNFTHTQLKKSLLTTQMSPSLAAQVNHSLRQTLRRGMPRLEARFYISIYENDLSHDENLLTFAKLDFNMLQKLHQKEVSSMTKWWNEDLNVSIKFPFARDRIVEGCFWILGVYFEPKYSLARRIIMKVIALSSIIDDIYDAYGTIEELELFTIAIERWDNSCLDDLPVYMIICYVALLDVYEEIEQDMRKEGKAYCINYAKEQMKRLVGAYITEARWFHGNYIPTMEEYLGVATVSCGFFMLTTTSFLGMEDTTEDILKWATRDPKIVADASIICRLMDDIAGGEFEQKRGHVASIVECCMKQQNISRQNAIDELRKVVESAWKDMNEACLNPTHVPMHFLMRTFNLARMMDVLYKDQDNYTNSGGIMKDYIEALLVNNIPT</sequence>
<dbReference type="InterPro" id="IPR001906">
    <property type="entry name" value="Terpene_synth_N"/>
</dbReference>
<keyword evidence="4" id="KW-0456">Lyase</keyword>
<protein>
    <recommendedName>
        <fullName evidence="9">(-)-germacrene D synthase-like</fullName>
    </recommendedName>
</protein>
<evidence type="ECO:0008006" key="9">
    <source>
        <dbReference type="Google" id="ProtNLM"/>
    </source>
</evidence>
<evidence type="ECO:0000313" key="8">
    <source>
        <dbReference type="Proteomes" id="UP001372338"/>
    </source>
</evidence>
<dbReference type="GO" id="GO:0000287">
    <property type="term" value="F:magnesium ion binding"/>
    <property type="evidence" value="ECO:0007669"/>
    <property type="project" value="InterPro"/>
</dbReference>
<dbReference type="CDD" id="cd00684">
    <property type="entry name" value="Terpene_cyclase_plant_C1"/>
    <property type="match status" value="1"/>
</dbReference>
<keyword evidence="3" id="KW-0460">Magnesium</keyword>
<dbReference type="InterPro" id="IPR005630">
    <property type="entry name" value="Terpene_synthase_metal-bd"/>
</dbReference>
<dbReference type="GO" id="GO:0010333">
    <property type="term" value="F:terpene synthase activity"/>
    <property type="evidence" value="ECO:0007669"/>
    <property type="project" value="InterPro"/>
</dbReference>
<dbReference type="InterPro" id="IPR008949">
    <property type="entry name" value="Isoprenoid_synthase_dom_sf"/>
</dbReference>
<comment type="cofactor">
    <cofactor evidence="1">
        <name>Mg(2+)</name>
        <dbReference type="ChEBI" id="CHEBI:18420"/>
    </cofactor>
</comment>
<evidence type="ECO:0000256" key="2">
    <source>
        <dbReference type="ARBA" id="ARBA00022723"/>
    </source>
</evidence>
<evidence type="ECO:0000256" key="4">
    <source>
        <dbReference type="ARBA" id="ARBA00023239"/>
    </source>
</evidence>
<dbReference type="SUPFAM" id="SSF48576">
    <property type="entry name" value="Terpenoid synthases"/>
    <property type="match status" value="1"/>
</dbReference>
<evidence type="ECO:0000256" key="3">
    <source>
        <dbReference type="ARBA" id="ARBA00022842"/>
    </source>
</evidence>
<dbReference type="GO" id="GO:0009611">
    <property type="term" value="P:response to wounding"/>
    <property type="evidence" value="ECO:0007669"/>
    <property type="project" value="UniProtKB-ARBA"/>
</dbReference>
<comment type="caution">
    <text evidence="7">The sequence shown here is derived from an EMBL/GenBank/DDBJ whole genome shotgun (WGS) entry which is preliminary data.</text>
</comment>
<dbReference type="Gene3D" id="1.50.10.130">
    <property type="entry name" value="Terpene synthase, N-terminal domain"/>
    <property type="match status" value="1"/>
</dbReference>
<dbReference type="FunFam" id="1.50.10.130:FF:000001">
    <property type="entry name" value="Isoprene synthase, chloroplastic"/>
    <property type="match status" value="1"/>
</dbReference>
<dbReference type="FunFam" id="1.10.600.10:FF:000007">
    <property type="entry name" value="Isoprene synthase, chloroplastic"/>
    <property type="match status" value="1"/>
</dbReference>
<name>A0AAN9HX23_CROPI</name>
<evidence type="ECO:0000259" key="6">
    <source>
        <dbReference type="Pfam" id="PF03936"/>
    </source>
</evidence>
<dbReference type="GO" id="GO:0080027">
    <property type="term" value="P:response to herbivore"/>
    <property type="evidence" value="ECO:0007669"/>
    <property type="project" value="UniProtKB-ARBA"/>
</dbReference>
<dbReference type="Proteomes" id="UP001372338">
    <property type="component" value="Unassembled WGS sequence"/>
</dbReference>
<dbReference type="EMBL" id="JAYWIO010000006">
    <property type="protein sequence ID" value="KAK7257287.1"/>
    <property type="molecule type" value="Genomic_DNA"/>
</dbReference>
<gene>
    <name evidence="7" type="ORF">RIF29_31151</name>
</gene>
<dbReference type="Pfam" id="PF03936">
    <property type="entry name" value="Terpene_synth_C"/>
    <property type="match status" value="1"/>
</dbReference>
<dbReference type="SFLD" id="SFLDG01019">
    <property type="entry name" value="Terpene_Cyclase_Like_1_C_Termi"/>
    <property type="match status" value="1"/>
</dbReference>
<dbReference type="InterPro" id="IPR044814">
    <property type="entry name" value="Terpene_cyclase_plant_C1"/>
</dbReference>
<reference evidence="7 8" key="1">
    <citation type="submission" date="2024-01" db="EMBL/GenBank/DDBJ databases">
        <title>The genomes of 5 underutilized Papilionoideae crops provide insights into root nodulation and disease resistanc.</title>
        <authorList>
            <person name="Yuan L."/>
        </authorList>
    </citation>
    <scope>NUCLEOTIDE SEQUENCE [LARGE SCALE GENOMIC DNA]</scope>
    <source>
        <strain evidence="7">ZHUSHIDOU_FW_LH</strain>
        <tissue evidence="7">Leaf</tissue>
    </source>
</reference>
<accession>A0AAN9HX23</accession>
<dbReference type="PANTHER" id="PTHR31225">
    <property type="entry name" value="OS04G0344100 PROTEIN-RELATED"/>
    <property type="match status" value="1"/>
</dbReference>
<dbReference type="GO" id="GO:0016102">
    <property type="term" value="P:diterpenoid biosynthetic process"/>
    <property type="evidence" value="ECO:0007669"/>
    <property type="project" value="InterPro"/>
</dbReference>
<dbReference type="PANTHER" id="PTHR31225:SF221">
    <property type="entry name" value="(-)-GERMACRENE D SYNTHASE"/>
    <property type="match status" value="1"/>
</dbReference>
<organism evidence="7 8">
    <name type="scientific">Crotalaria pallida</name>
    <name type="common">Smooth rattlebox</name>
    <name type="synonym">Crotalaria striata</name>
    <dbReference type="NCBI Taxonomy" id="3830"/>
    <lineage>
        <taxon>Eukaryota</taxon>
        <taxon>Viridiplantae</taxon>
        <taxon>Streptophyta</taxon>
        <taxon>Embryophyta</taxon>
        <taxon>Tracheophyta</taxon>
        <taxon>Spermatophyta</taxon>
        <taxon>Magnoliopsida</taxon>
        <taxon>eudicotyledons</taxon>
        <taxon>Gunneridae</taxon>
        <taxon>Pentapetalae</taxon>
        <taxon>rosids</taxon>
        <taxon>fabids</taxon>
        <taxon>Fabales</taxon>
        <taxon>Fabaceae</taxon>
        <taxon>Papilionoideae</taxon>
        <taxon>50 kb inversion clade</taxon>
        <taxon>genistoids sensu lato</taxon>
        <taxon>core genistoids</taxon>
        <taxon>Crotalarieae</taxon>
        <taxon>Crotalaria</taxon>
    </lineage>
</organism>
<dbReference type="SFLD" id="SFLDS00005">
    <property type="entry name" value="Isoprenoid_Synthase_Type_I"/>
    <property type="match status" value="1"/>
</dbReference>
<evidence type="ECO:0000259" key="5">
    <source>
        <dbReference type="Pfam" id="PF01397"/>
    </source>
</evidence>
<dbReference type="InterPro" id="IPR050148">
    <property type="entry name" value="Terpene_synthase-like"/>
</dbReference>
<dbReference type="Pfam" id="PF01397">
    <property type="entry name" value="Terpene_synth"/>
    <property type="match status" value="1"/>
</dbReference>
<dbReference type="SUPFAM" id="SSF48239">
    <property type="entry name" value="Terpenoid cyclases/Protein prenyltransferases"/>
    <property type="match status" value="1"/>
</dbReference>
<feature type="domain" description="Terpene synthase N-terminal" evidence="5">
    <location>
        <begin position="31"/>
        <end position="210"/>
    </location>
</feature>
<feature type="domain" description="Terpene synthase metal-binding" evidence="6">
    <location>
        <begin position="269"/>
        <end position="506"/>
    </location>
</feature>
<evidence type="ECO:0000256" key="1">
    <source>
        <dbReference type="ARBA" id="ARBA00001946"/>
    </source>
</evidence>
<dbReference type="AlphaFoldDB" id="A0AAN9HX23"/>
<evidence type="ECO:0000313" key="7">
    <source>
        <dbReference type="EMBL" id="KAK7257287.1"/>
    </source>
</evidence>
<dbReference type="Gene3D" id="1.10.600.10">
    <property type="entry name" value="Farnesyl Diphosphate Synthase"/>
    <property type="match status" value="1"/>
</dbReference>
<keyword evidence="2" id="KW-0479">Metal-binding</keyword>
<dbReference type="InterPro" id="IPR036965">
    <property type="entry name" value="Terpene_synth_N_sf"/>
</dbReference>